<protein>
    <submittedName>
        <fullName evidence="1">Uncharacterized protein</fullName>
    </submittedName>
</protein>
<gene>
    <name evidence="1" type="ORF">GCM10011571_09250</name>
</gene>
<sequence length="69" mass="8111">MWYTGRAAIRFWHPEERVEETSGRTNWKPSDQMKSERKGYLILRKLKFGMIGISGNGELFAFGKIYNLI</sequence>
<accession>A0A8J2VDF9</accession>
<evidence type="ECO:0000313" key="1">
    <source>
        <dbReference type="EMBL" id="GGE10081.1"/>
    </source>
</evidence>
<keyword evidence="2" id="KW-1185">Reference proteome</keyword>
<comment type="caution">
    <text evidence="1">The sequence shown here is derived from an EMBL/GenBank/DDBJ whole genome shotgun (WGS) entry which is preliminary data.</text>
</comment>
<proteinExistence type="predicted"/>
<dbReference type="EMBL" id="BMHQ01000003">
    <property type="protein sequence ID" value="GGE10081.1"/>
    <property type="molecule type" value="Genomic_DNA"/>
</dbReference>
<reference evidence="1" key="1">
    <citation type="journal article" date="2014" name="Int. J. Syst. Evol. Microbiol.">
        <title>Complete genome sequence of Corynebacterium casei LMG S-19264T (=DSM 44701T), isolated from a smear-ripened cheese.</title>
        <authorList>
            <consortium name="US DOE Joint Genome Institute (JGI-PGF)"/>
            <person name="Walter F."/>
            <person name="Albersmeier A."/>
            <person name="Kalinowski J."/>
            <person name="Ruckert C."/>
        </authorList>
    </citation>
    <scope>NUCLEOTIDE SEQUENCE</scope>
    <source>
        <strain evidence="1">CGMCC 1.15179</strain>
    </source>
</reference>
<reference evidence="1" key="2">
    <citation type="submission" date="2020-09" db="EMBL/GenBank/DDBJ databases">
        <authorList>
            <person name="Sun Q."/>
            <person name="Zhou Y."/>
        </authorList>
    </citation>
    <scope>NUCLEOTIDE SEQUENCE</scope>
    <source>
        <strain evidence="1">CGMCC 1.15179</strain>
    </source>
</reference>
<organism evidence="1 2">
    <name type="scientific">Marinithermofilum abyssi</name>
    <dbReference type="NCBI Taxonomy" id="1571185"/>
    <lineage>
        <taxon>Bacteria</taxon>
        <taxon>Bacillati</taxon>
        <taxon>Bacillota</taxon>
        <taxon>Bacilli</taxon>
        <taxon>Bacillales</taxon>
        <taxon>Thermoactinomycetaceae</taxon>
        <taxon>Marinithermofilum</taxon>
    </lineage>
</organism>
<evidence type="ECO:0000313" key="2">
    <source>
        <dbReference type="Proteomes" id="UP000625210"/>
    </source>
</evidence>
<name>A0A8J2VDF9_9BACL</name>
<dbReference type="Proteomes" id="UP000625210">
    <property type="component" value="Unassembled WGS sequence"/>
</dbReference>
<dbReference type="AlphaFoldDB" id="A0A8J2VDF9"/>